<comment type="caution">
    <text evidence="3">The sequence shown here is derived from an EMBL/GenBank/DDBJ whole genome shotgun (WGS) entry which is preliminary data.</text>
</comment>
<feature type="region of interest" description="Disordered" evidence="1">
    <location>
        <begin position="34"/>
        <end position="89"/>
    </location>
</feature>
<dbReference type="Pfam" id="PF00753">
    <property type="entry name" value="Lactamase_B"/>
    <property type="match status" value="1"/>
</dbReference>
<feature type="compositionally biased region" description="Acidic residues" evidence="1">
    <location>
        <begin position="44"/>
        <end position="61"/>
    </location>
</feature>
<evidence type="ECO:0000313" key="3">
    <source>
        <dbReference type="EMBL" id="MDV2685182.1"/>
    </source>
</evidence>
<dbReference type="PROSITE" id="PS51257">
    <property type="entry name" value="PROKAR_LIPOPROTEIN"/>
    <property type="match status" value="1"/>
</dbReference>
<feature type="compositionally biased region" description="Acidic residues" evidence="1">
    <location>
        <begin position="374"/>
        <end position="383"/>
    </location>
</feature>
<dbReference type="InterPro" id="IPR010994">
    <property type="entry name" value="RuvA_2-like"/>
</dbReference>
<dbReference type="InterPro" id="IPR036866">
    <property type="entry name" value="RibonucZ/Hydroxyglut_hydro"/>
</dbReference>
<dbReference type="SUPFAM" id="SSF47781">
    <property type="entry name" value="RuvA domain 2-like"/>
    <property type="match status" value="1"/>
</dbReference>
<protein>
    <submittedName>
        <fullName evidence="3">MBL fold metallo-hydrolase</fullName>
    </submittedName>
</protein>
<feature type="region of interest" description="Disordered" evidence="1">
    <location>
        <begin position="350"/>
        <end position="398"/>
    </location>
</feature>
<dbReference type="EMBL" id="JAWJBA010000003">
    <property type="protein sequence ID" value="MDV2685182.1"/>
    <property type="molecule type" value="Genomic_DNA"/>
</dbReference>
<accession>A0ABU3XBB5</accession>
<dbReference type="Pfam" id="PF12836">
    <property type="entry name" value="HHH_3"/>
    <property type="match status" value="1"/>
</dbReference>
<dbReference type="Gene3D" id="1.10.150.320">
    <property type="entry name" value="Photosystem II 12 kDa extrinsic protein"/>
    <property type="match status" value="1"/>
</dbReference>
<evidence type="ECO:0000313" key="4">
    <source>
        <dbReference type="Proteomes" id="UP001287282"/>
    </source>
</evidence>
<dbReference type="SUPFAM" id="SSF56281">
    <property type="entry name" value="Metallo-hydrolase/oxidoreductase"/>
    <property type="match status" value="1"/>
</dbReference>
<dbReference type="Gene3D" id="3.60.15.10">
    <property type="entry name" value="Ribonuclease Z/Hydroxyacylglutathione hydrolase-like"/>
    <property type="match status" value="1"/>
</dbReference>
<evidence type="ECO:0000259" key="2">
    <source>
        <dbReference type="SMART" id="SM00849"/>
    </source>
</evidence>
<feature type="compositionally biased region" description="Acidic residues" evidence="1">
    <location>
        <begin position="72"/>
        <end position="81"/>
    </location>
</feature>
<dbReference type="RefSeq" id="WP_317122360.1">
    <property type="nucleotide sequence ID" value="NZ_JAWJBA010000003.1"/>
</dbReference>
<evidence type="ECO:0000256" key="1">
    <source>
        <dbReference type="SAM" id="MobiDB-lite"/>
    </source>
</evidence>
<dbReference type="PANTHER" id="PTHR30619">
    <property type="entry name" value="DNA INTERNALIZATION/COMPETENCE PROTEIN COMEC/REC2"/>
    <property type="match status" value="1"/>
</dbReference>
<organism evidence="3 4">
    <name type="scientific">Alkalihalophilus lindianensis</name>
    <dbReference type="NCBI Taxonomy" id="1630542"/>
    <lineage>
        <taxon>Bacteria</taxon>
        <taxon>Bacillati</taxon>
        <taxon>Bacillota</taxon>
        <taxon>Bacilli</taxon>
        <taxon>Bacillales</taxon>
        <taxon>Bacillaceae</taxon>
        <taxon>Alkalihalophilus</taxon>
    </lineage>
</organism>
<dbReference type="InterPro" id="IPR001279">
    <property type="entry name" value="Metallo-B-lactamas"/>
</dbReference>
<gene>
    <name evidence="3" type="ORF">RYX56_12530</name>
</gene>
<dbReference type="SMART" id="SM00849">
    <property type="entry name" value="Lactamase_B"/>
    <property type="match status" value="1"/>
</dbReference>
<dbReference type="PANTHER" id="PTHR30619:SF7">
    <property type="entry name" value="BETA-LACTAMASE DOMAIN PROTEIN"/>
    <property type="match status" value="1"/>
</dbReference>
<feature type="domain" description="Metallo-beta-lactamase" evidence="2">
    <location>
        <begin position="109"/>
        <end position="304"/>
    </location>
</feature>
<dbReference type="InterPro" id="IPR052159">
    <property type="entry name" value="Competence_DNA_uptake"/>
</dbReference>
<proteinExistence type="predicted"/>
<dbReference type="Proteomes" id="UP001287282">
    <property type="component" value="Unassembled WGS sequence"/>
</dbReference>
<keyword evidence="4" id="KW-1185">Reference proteome</keyword>
<dbReference type="CDD" id="cd07731">
    <property type="entry name" value="ComA-like_MBL-fold"/>
    <property type="match status" value="1"/>
</dbReference>
<name>A0ABU3XBB5_9BACI</name>
<dbReference type="InterPro" id="IPR035681">
    <property type="entry name" value="ComA-like_MBL"/>
</dbReference>
<reference evidence="3 4" key="1">
    <citation type="submission" date="2023-10" db="EMBL/GenBank/DDBJ databases">
        <title>Screening of Alkalihalobacillus lindianensis BZ-TG-R113 and Its Alleviation of Salt Stress on Rapeseed Growth.</title>
        <authorList>
            <person name="Zhao B."/>
            <person name="Guo T."/>
        </authorList>
    </citation>
    <scope>NUCLEOTIDE SEQUENCE [LARGE SCALE GENOMIC DNA]</scope>
    <source>
        <strain evidence="3 4">BZ-TG-R113</strain>
    </source>
</reference>
<feature type="compositionally biased region" description="Low complexity" evidence="1">
    <location>
        <begin position="355"/>
        <end position="373"/>
    </location>
</feature>
<sequence length="440" mass="47567">MRDKTLIFLLSIIALLTFTGCNDSQETVIADEVEVNESNNDHDELSDDNAVENESDNDTDNVETGIESAANENEEENEVNTEENPRDGPEAVEIDDLELLKVHFIDVGQADATLFEFSYQGEDFKILFDTGNWNRSDVINYLNSLGVQSIDIVVGSHPHADHIGQLDRVVTEFDVGEVWMSGDTNTSQNYQNVMDAIESSGVEYHEPRAGEIYDVGPLEVTVLNPASVNGNLNEGSVALLFKYGETSFILTGDVEAQNEQSILSRGFDLDADVLQLGHHGSNTSTTEPFLNAVSPSIAIVSAGENNQYGHPHDEVIARVTNAGAEIYATYKHGTIIIESDGQSLNVLTKEDGTVSPASSSQQNSSSEPATSEPIESEEQEEDQPTPTASEDGSCIDINSASLSELEGIKHIGPERAEALVDLRPFSSVDDLTRVSGIAAG</sequence>